<evidence type="ECO:0000256" key="1">
    <source>
        <dbReference type="ARBA" id="ARBA00001946"/>
    </source>
</evidence>
<evidence type="ECO:0000313" key="6">
    <source>
        <dbReference type="Proteomes" id="UP001200110"/>
    </source>
</evidence>
<proteinExistence type="predicted"/>
<dbReference type="InterPro" id="IPR040442">
    <property type="entry name" value="Pyrv_kinase-like_dom_sf"/>
</dbReference>
<keyword evidence="2" id="KW-0479">Metal-binding</keyword>
<dbReference type="EMBL" id="JAKKOR010000007">
    <property type="protein sequence ID" value="MCF8588604.1"/>
    <property type="molecule type" value="Genomic_DNA"/>
</dbReference>
<organism evidence="5 6">
    <name type="scientific">Gordonia liuliyuniae</name>
    <dbReference type="NCBI Taxonomy" id="2911517"/>
    <lineage>
        <taxon>Bacteria</taxon>
        <taxon>Bacillati</taxon>
        <taxon>Actinomycetota</taxon>
        <taxon>Actinomycetes</taxon>
        <taxon>Mycobacteriales</taxon>
        <taxon>Gordoniaceae</taxon>
        <taxon>Gordonia</taxon>
    </lineage>
</organism>
<evidence type="ECO:0000256" key="3">
    <source>
        <dbReference type="ARBA" id="ARBA00022842"/>
    </source>
</evidence>
<sequence>MSVTSAPAPIDYSLSRSWLLANGARPEGFADAAASEADQLIFDLEDAVAPARKPFARDAVAEWLDHPGNTGWVRINDAETGFWSDDIARLRSCSGLLGVVLAKVESAAHVSDTIAAFGGRVDVIALVESAIGIEEATAIARAGTVRLAFGSGDYRRDTGTAATDLAMVYARARLTNSSRVAKLPNPIDGPTPGLDLDLLRAQTAAARETGMTGRLCLFGDQARVVNEAMSPTSADVDWARDFLSDFALAGGEVRDGSDKPRLHEASRITRLASAYGVTAGV</sequence>
<evidence type="ECO:0000313" key="5">
    <source>
        <dbReference type="EMBL" id="MCF8588604.1"/>
    </source>
</evidence>
<dbReference type="PANTHER" id="PTHR32308">
    <property type="entry name" value="LYASE BETA SUBUNIT, PUTATIVE (AFU_ORTHOLOGUE AFUA_4G13030)-RELATED"/>
    <property type="match status" value="1"/>
</dbReference>
<reference evidence="5 6" key="1">
    <citation type="submission" date="2022-01" db="EMBL/GenBank/DDBJ databases">
        <authorList>
            <person name="Huang Y."/>
        </authorList>
    </citation>
    <scope>NUCLEOTIDE SEQUENCE [LARGE SCALE GENOMIC DNA]</scope>
    <source>
        <strain evidence="5 6">HY366</strain>
    </source>
</reference>
<comment type="caution">
    <text evidence="5">The sequence shown here is derived from an EMBL/GenBank/DDBJ whole genome shotgun (WGS) entry which is preliminary data.</text>
</comment>
<keyword evidence="3" id="KW-0460">Magnesium</keyword>
<dbReference type="SUPFAM" id="SSF51621">
    <property type="entry name" value="Phosphoenolpyruvate/pyruvate domain"/>
    <property type="match status" value="1"/>
</dbReference>
<dbReference type="Gene3D" id="3.20.20.60">
    <property type="entry name" value="Phosphoenolpyruvate-binding domains"/>
    <property type="match status" value="1"/>
</dbReference>
<dbReference type="Pfam" id="PF03328">
    <property type="entry name" value="HpcH_HpaI"/>
    <property type="match status" value="1"/>
</dbReference>
<dbReference type="InterPro" id="IPR015813">
    <property type="entry name" value="Pyrv/PenolPyrv_kinase-like_dom"/>
</dbReference>
<dbReference type="InterPro" id="IPR005000">
    <property type="entry name" value="Aldolase/citrate-lyase_domain"/>
</dbReference>
<keyword evidence="5" id="KW-0456">Lyase</keyword>
<comment type="cofactor">
    <cofactor evidence="1">
        <name>Mg(2+)</name>
        <dbReference type="ChEBI" id="CHEBI:18420"/>
    </cofactor>
</comment>
<dbReference type="Proteomes" id="UP001200110">
    <property type="component" value="Unassembled WGS sequence"/>
</dbReference>
<name>A0ABS9IST3_9ACTN</name>
<accession>A0ABS9IST3</accession>
<dbReference type="PIRSF" id="PIRSF015582">
    <property type="entry name" value="Cit_lyase_B"/>
    <property type="match status" value="1"/>
</dbReference>
<dbReference type="GO" id="GO:0016829">
    <property type="term" value="F:lyase activity"/>
    <property type="evidence" value="ECO:0007669"/>
    <property type="project" value="UniProtKB-KW"/>
</dbReference>
<evidence type="ECO:0000256" key="2">
    <source>
        <dbReference type="ARBA" id="ARBA00022723"/>
    </source>
</evidence>
<keyword evidence="6" id="KW-1185">Reference proteome</keyword>
<dbReference type="RefSeq" id="WP_236997846.1">
    <property type="nucleotide sequence ID" value="NZ_JAKKOR010000007.1"/>
</dbReference>
<dbReference type="InterPro" id="IPR011206">
    <property type="entry name" value="Citrate_lyase_beta/mcl1/mcl2"/>
</dbReference>
<dbReference type="PANTHER" id="PTHR32308:SF10">
    <property type="entry name" value="CITRATE LYASE SUBUNIT BETA"/>
    <property type="match status" value="1"/>
</dbReference>
<gene>
    <name evidence="5" type="ORF">L5G33_09015</name>
</gene>
<evidence type="ECO:0000259" key="4">
    <source>
        <dbReference type="Pfam" id="PF03328"/>
    </source>
</evidence>
<feature type="domain" description="HpcH/HpaI aldolase/citrate lyase" evidence="4">
    <location>
        <begin position="16"/>
        <end position="183"/>
    </location>
</feature>
<protein>
    <submittedName>
        <fullName evidence="5">CoA ester lyase</fullName>
    </submittedName>
</protein>